<reference evidence="8 9" key="1">
    <citation type="submission" date="2020-03" db="EMBL/GenBank/DDBJ databases">
        <title>Weissella sp. nov., isolated from Cybister lewisianus.</title>
        <authorList>
            <person name="Hyun D.-W."/>
            <person name="Bae J.-W."/>
        </authorList>
    </citation>
    <scope>NUCLEOTIDE SEQUENCE [LARGE SCALE GENOMIC DNA]</scope>
    <source>
        <strain evidence="8 9">HDW19</strain>
    </source>
</reference>
<comment type="function">
    <text evidence="7">This protein is part of the stalk that links CF(0) to CF(1). It either transmits conformational changes from CF(0) to CF(1) or is implicated in proton conduction.</text>
</comment>
<evidence type="ECO:0000256" key="3">
    <source>
        <dbReference type="ARBA" id="ARBA00022781"/>
    </source>
</evidence>
<dbReference type="GO" id="GO:0005886">
    <property type="term" value="C:plasma membrane"/>
    <property type="evidence" value="ECO:0007669"/>
    <property type="project" value="UniProtKB-SubCell"/>
</dbReference>
<comment type="subcellular location">
    <subcellularLocation>
        <location evidence="7">Cell membrane</location>
        <topology evidence="7">Peripheral membrane protein</topology>
    </subcellularLocation>
    <subcellularLocation>
        <location evidence="1">Membrane</location>
    </subcellularLocation>
</comment>
<evidence type="ECO:0000256" key="6">
    <source>
        <dbReference type="ARBA" id="ARBA00023310"/>
    </source>
</evidence>
<evidence type="ECO:0000256" key="5">
    <source>
        <dbReference type="ARBA" id="ARBA00023136"/>
    </source>
</evidence>
<keyword evidence="3 7" id="KW-0375">Hydrogen ion transport</keyword>
<keyword evidence="2 7" id="KW-0813">Transport</keyword>
<evidence type="ECO:0000256" key="2">
    <source>
        <dbReference type="ARBA" id="ARBA00022448"/>
    </source>
</evidence>
<protein>
    <recommendedName>
        <fullName evidence="7">ATP synthase subunit delta</fullName>
    </recommendedName>
    <alternativeName>
        <fullName evidence="7">ATP synthase F(1) sector subunit delta</fullName>
    </alternativeName>
    <alternativeName>
        <fullName evidence="7">F-type ATPase subunit delta</fullName>
        <shortName evidence="7">F-ATPase subunit delta</shortName>
    </alternativeName>
</protein>
<keyword evidence="7" id="KW-1003">Cell membrane</keyword>
<dbReference type="KEGG" id="wco:G7084_01990"/>
<keyword evidence="5 7" id="KW-0472">Membrane</keyword>
<dbReference type="GO" id="GO:0046933">
    <property type="term" value="F:proton-transporting ATP synthase activity, rotational mechanism"/>
    <property type="evidence" value="ECO:0007669"/>
    <property type="project" value="UniProtKB-UniRule"/>
</dbReference>
<dbReference type="InterPro" id="IPR026015">
    <property type="entry name" value="ATP_synth_OSCP/delta_N_sf"/>
</dbReference>
<keyword evidence="4 7" id="KW-0406">Ion transport</keyword>
<evidence type="ECO:0000313" key="9">
    <source>
        <dbReference type="Proteomes" id="UP000500741"/>
    </source>
</evidence>
<dbReference type="RefSeq" id="WP_166009573.1">
    <property type="nucleotide sequence ID" value="NZ_CP049888.1"/>
</dbReference>
<dbReference type="AlphaFoldDB" id="A0A6G8AZ98"/>
<organism evidence="8 9">
    <name type="scientific">Weissella coleopterorum</name>
    <dbReference type="NCBI Taxonomy" id="2714949"/>
    <lineage>
        <taxon>Bacteria</taxon>
        <taxon>Bacillati</taxon>
        <taxon>Bacillota</taxon>
        <taxon>Bacilli</taxon>
        <taxon>Lactobacillales</taxon>
        <taxon>Lactobacillaceae</taxon>
        <taxon>Weissella</taxon>
    </lineage>
</organism>
<dbReference type="HAMAP" id="MF_01416">
    <property type="entry name" value="ATP_synth_delta_bact"/>
    <property type="match status" value="1"/>
</dbReference>
<keyword evidence="9" id="KW-1185">Reference proteome</keyword>
<comment type="similarity">
    <text evidence="7">Belongs to the ATPase delta chain family.</text>
</comment>
<evidence type="ECO:0000256" key="4">
    <source>
        <dbReference type="ARBA" id="ARBA00023065"/>
    </source>
</evidence>
<keyword evidence="6 7" id="KW-0066">ATP synthesis</keyword>
<proteinExistence type="inferred from homology"/>
<dbReference type="InterPro" id="IPR000711">
    <property type="entry name" value="ATPase_OSCP/dsu"/>
</dbReference>
<comment type="function">
    <text evidence="7">F(1)F(0) ATP synthase produces ATP from ADP in the presence of a proton or sodium gradient. F-type ATPases consist of two structural domains, F(1) containing the extramembraneous catalytic core and F(0) containing the membrane proton channel, linked together by a central stalk and a peripheral stalk. During catalysis, ATP synthesis in the catalytic domain of F(1) is coupled via a rotary mechanism of the central stalk subunits to proton translocation.</text>
</comment>
<name>A0A6G8AZ98_9LACO</name>
<dbReference type="GO" id="GO:0045259">
    <property type="term" value="C:proton-transporting ATP synthase complex"/>
    <property type="evidence" value="ECO:0007669"/>
    <property type="project" value="UniProtKB-KW"/>
</dbReference>
<evidence type="ECO:0000313" key="8">
    <source>
        <dbReference type="EMBL" id="QIL50203.1"/>
    </source>
</evidence>
<dbReference type="Proteomes" id="UP000500741">
    <property type="component" value="Chromosome"/>
</dbReference>
<dbReference type="EMBL" id="CP049888">
    <property type="protein sequence ID" value="QIL50203.1"/>
    <property type="molecule type" value="Genomic_DNA"/>
</dbReference>
<dbReference type="Pfam" id="PF00213">
    <property type="entry name" value="OSCP"/>
    <property type="match status" value="1"/>
</dbReference>
<evidence type="ECO:0000256" key="1">
    <source>
        <dbReference type="ARBA" id="ARBA00004370"/>
    </source>
</evidence>
<accession>A0A6G8AZ98</accession>
<dbReference type="NCBIfam" id="TIGR01145">
    <property type="entry name" value="ATP_synt_delta"/>
    <property type="match status" value="1"/>
</dbReference>
<gene>
    <name evidence="7" type="primary">atpH</name>
    <name evidence="8" type="ORF">G7084_01990</name>
</gene>
<evidence type="ECO:0000256" key="7">
    <source>
        <dbReference type="HAMAP-Rule" id="MF_01416"/>
    </source>
</evidence>
<keyword evidence="7" id="KW-0139">CF(1)</keyword>
<dbReference type="PANTHER" id="PTHR11910">
    <property type="entry name" value="ATP SYNTHASE DELTA CHAIN"/>
    <property type="match status" value="1"/>
</dbReference>
<dbReference type="PRINTS" id="PR00125">
    <property type="entry name" value="ATPASEDELTA"/>
</dbReference>
<dbReference type="SUPFAM" id="SSF47928">
    <property type="entry name" value="N-terminal domain of the delta subunit of the F1F0-ATP synthase"/>
    <property type="match status" value="1"/>
</dbReference>
<sequence>MALNHAIIAQRYATALFELSHDQNSDTETLAELQELTKVLQSNPNLVKVINAKNINESTKKEVLKTLTESASQLVTNLINMTFDYQRFDLLPQIVQEYQILVHHSVGHMTAEVKTVVELDANQIDRLKQVIVKRFGAKTVELKQIIDPSLLGGVIISANNQIVDGSLATKLAAIRQSIVH</sequence>
<dbReference type="Gene3D" id="1.10.520.20">
    <property type="entry name" value="N-terminal domain of the delta subunit of the F1F0-ATP synthase"/>
    <property type="match status" value="1"/>
</dbReference>